<protein>
    <submittedName>
        <fullName evidence="1">Uncharacterized protein</fullName>
    </submittedName>
</protein>
<evidence type="ECO:0000313" key="1">
    <source>
        <dbReference type="EMBL" id="GIX74839.1"/>
    </source>
</evidence>
<comment type="caution">
    <text evidence="1">The sequence shown here is derived from an EMBL/GenBank/DDBJ whole genome shotgun (WGS) entry which is preliminary data.</text>
</comment>
<proteinExistence type="predicted"/>
<organism evidence="1 2">
    <name type="scientific">Caerostris extrusa</name>
    <name type="common">Bark spider</name>
    <name type="synonym">Caerostris bankana</name>
    <dbReference type="NCBI Taxonomy" id="172846"/>
    <lineage>
        <taxon>Eukaryota</taxon>
        <taxon>Metazoa</taxon>
        <taxon>Ecdysozoa</taxon>
        <taxon>Arthropoda</taxon>
        <taxon>Chelicerata</taxon>
        <taxon>Arachnida</taxon>
        <taxon>Araneae</taxon>
        <taxon>Araneomorphae</taxon>
        <taxon>Entelegynae</taxon>
        <taxon>Araneoidea</taxon>
        <taxon>Araneidae</taxon>
        <taxon>Caerostris</taxon>
    </lineage>
</organism>
<gene>
    <name evidence="1" type="ORF">CEXT_1331</name>
</gene>
<sequence length="260" mass="29682">MCYFVADESRRVFLACSDSTMNSEEGMEFSIDQMTGPLKGQDGEPNYSVKADIPEGMCVTEEERQAKEICHNITDLEYEIAALEAHLQYNSTKKSNQDKFMKNPNNYPHYGQLCAEIQFIQNHLRTEGPGRGHVASWRRCPAFPKPQIKKDSFRQPQLIFKDHSNLLLINPVRSFSQAVNGHSTKIETTVLSPLSSPWETANKTWVYWHRYLFLKELQTILAAFPNLFEILPLMQKTENQLNKLGLLMQALATAPASNPQ</sequence>
<keyword evidence="2" id="KW-1185">Reference proteome</keyword>
<dbReference type="EMBL" id="BPLR01002533">
    <property type="protein sequence ID" value="GIX74839.1"/>
    <property type="molecule type" value="Genomic_DNA"/>
</dbReference>
<dbReference type="AlphaFoldDB" id="A0AAV4MSH1"/>
<reference evidence="1 2" key="1">
    <citation type="submission" date="2021-06" db="EMBL/GenBank/DDBJ databases">
        <title>Caerostris extrusa draft genome.</title>
        <authorList>
            <person name="Kono N."/>
            <person name="Arakawa K."/>
        </authorList>
    </citation>
    <scope>NUCLEOTIDE SEQUENCE [LARGE SCALE GENOMIC DNA]</scope>
</reference>
<dbReference type="Proteomes" id="UP001054945">
    <property type="component" value="Unassembled WGS sequence"/>
</dbReference>
<evidence type="ECO:0000313" key="2">
    <source>
        <dbReference type="Proteomes" id="UP001054945"/>
    </source>
</evidence>
<accession>A0AAV4MSH1</accession>
<name>A0AAV4MSH1_CAEEX</name>